<organism evidence="2 3">
    <name type="scientific">Tetrapyrgos nigripes</name>
    <dbReference type="NCBI Taxonomy" id="182062"/>
    <lineage>
        <taxon>Eukaryota</taxon>
        <taxon>Fungi</taxon>
        <taxon>Dikarya</taxon>
        <taxon>Basidiomycota</taxon>
        <taxon>Agaricomycotina</taxon>
        <taxon>Agaricomycetes</taxon>
        <taxon>Agaricomycetidae</taxon>
        <taxon>Agaricales</taxon>
        <taxon>Marasmiineae</taxon>
        <taxon>Marasmiaceae</taxon>
        <taxon>Tetrapyrgos</taxon>
    </lineage>
</organism>
<proteinExistence type="predicted"/>
<gene>
    <name evidence="2" type="ORF">D9758_009606</name>
</gene>
<name>A0A8H5LMI2_9AGAR</name>
<evidence type="ECO:0000256" key="1">
    <source>
        <dbReference type="SAM" id="MobiDB-lite"/>
    </source>
</evidence>
<dbReference type="Proteomes" id="UP000559256">
    <property type="component" value="Unassembled WGS sequence"/>
</dbReference>
<reference evidence="2 3" key="1">
    <citation type="journal article" date="2020" name="ISME J.">
        <title>Uncovering the hidden diversity of litter-decomposition mechanisms in mushroom-forming fungi.</title>
        <authorList>
            <person name="Floudas D."/>
            <person name="Bentzer J."/>
            <person name="Ahren D."/>
            <person name="Johansson T."/>
            <person name="Persson P."/>
            <person name="Tunlid A."/>
        </authorList>
    </citation>
    <scope>NUCLEOTIDE SEQUENCE [LARGE SCALE GENOMIC DNA]</scope>
    <source>
        <strain evidence="2 3">CBS 291.85</strain>
    </source>
</reference>
<feature type="region of interest" description="Disordered" evidence="1">
    <location>
        <begin position="1"/>
        <end position="54"/>
    </location>
</feature>
<accession>A0A8H5LMI2</accession>
<feature type="compositionally biased region" description="Acidic residues" evidence="1">
    <location>
        <begin position="16"/>
        <end position="34"/>
    </location>
</feature>
<evidence type="ECO:0000313" key="3">
    <source>
        <dbReference type="Proteomes" id="UP000559256"/>
    </source>
</evidence>
<dbReference type="AlphaFoldDB" id="A0A8H5LMI2"/>
<dbReference type="EMBL" id="JAACJM010000038">
    <property type="protein sequence ID" value="KAF5362618.1"/>
    <property type="molecule type" value="Genomic_DNA"/>
</dbReference>
<protein>
    <submittedName>
        <fullName evidence="2">Uncharacterized protein</fullName>
    </submittedName>
</protein>
<evidence type="ECO:0000313" key="2">
    <source>
        <dbReference type="EMBL" id="KAF5362618.1"/>
    </source>
</evidence>
<keyword evidence="3" id="KW-1185">Reference proteome</keyword>
<comment type="caution">
    <text evidence="2">The sequence shown here is derived from an EMBL/GenBank/DDBJ whole genome shotgun (WGS) entry which is preliminary data.</text>
</comment>
<sequence>MVWSSQRSVVLRNEENLDDKDDSCDDPTDPDESEERGKDSAGLKSPAGGEVAPTEVGLGRVACVLCFEVVQMVIWNETGQGRRKEDQE</sequence>